<evidence type="ECO:0000256" key="7">
    <source>
        <dbReference type="ARBA" id="ARBA00022777"/>
    </source>
</evidence>
<proteinExistence type="predicted"/>
<evidence type="ECO:0000256" key="5">
    <source>
        <dbReference type="ARBA" id="ARBA00022679"/>
    </source>
</evidence>
<dbReference type="SMART" id="SM00387">
    <property type="entry name" value="HATPase_c"/>
    <property type="match status" value="1"/>
</dbReference>
<dbReference type="PRINTS" id="PR00344">
    <property type="entry name" value="BCTRLSENSOR"/>
</dbReference>
<keyword evidence="9" id="KW-0902">Two-component regulatory system</keyword>
<protein>
    <recommendedName>
        <fullName evidence="3">histidine kinase</fullName>
        <ecNumber evidence="3">2.7.13.3</ecNumber>
    </recommendedName>
</protein>
<keyword evidence="4" id="KW-0597">Phosphoprotein</keyword>
<evidence type="ECO:0000256" key="6">
    <source>
        <dbReference type="ARBA" id="ARBA00022692"/>
    </source>
</evidence>
<keyword evidence="6 11" id="KW-0812">Transmembrane</keyword>
<dbReference type="Pfam" id="PF08521">
    <property type="entry name" value="2CSK_N"/>
    <property type="match status" value="1"/>
</dbReference>
<evidence type="ECO:0000256" key="2">
    <source>
        <dbReference type="ARBA" id="ARBA00004370"/>
    </source>
</evidence>
<dbReference type="CDD" id="cd00082">
    <property type="entry name" value="HisKA"/>
    <property type="match status" value="1"/>
</dbReference>
<keyword evidence="7 14" id="KW-0418">Kinase</keyword>
<dbReference type="InterPro" id="IPR013727">
    <property type="entry name" value="2CSK_N"/>
</dbReference>
<evidence type="ECO:0000313" key="14">
    <source>
        <dbReference type="EMBL" id="MFC0269683.1"/>
    </source>
</evidence>
<dbReference type="GO" id="GO:0016301">
    <property type="term" value="F:kinase activity"/>
    <property type="evidence" value="ECO:0007669"/>
    <property type="project" value="UniProtKB-KW"/>
</dbReference>
<reference evidence="14 15" key="1">
    <citation type="submission" date="2024-09" db="EMBL/GenBank/DDBJ databases">
        <authorList>
            <person name="Sun Q."/>
            <person name="Mori K."/>
        </authorList>
    </citation>
    <scope>NUCLEOTIDE SEQUENCE [LARGE SCALE GENOMIC DNA]</scope>
    <source>
        <strain evidence="14 15">CCM 7415</strain>
    </source>
</reference>
<evidence type="ECO:0000256" key="1">
    <source>
        <dbReference type="ARBA" id="ARBA00000085"/>
    </source>
</evidence>
<dbReference type="InterPro" id="IPR003660">
    <property type="entry name" value="HAMP_dom"/>
</dbReference>
<dbReference type="InterPro" id="IPR004358">
    <property type="entry name" value="Sig_transdc_His_kin-like_C"/>
</dbReference>
<comment type="subcellular location">
    <subcellularLocation>
        <location evidence="2">Membrane</location>
    </subcellularLocation>
</comment>
<evidence type="ECO:0000256" key="9">
    <source>
        <dbReference type="ARBA" id="ARBA00023012"/>
    </source>
</evidence>
<comment type="caution">
    <text evidence="14">The sequence shown here is derived from an EMBL/GenBank/DDBJ whole genome shotgun (WGS) entry which is preliminary data.</text>
</comment>
<dbReference type="EC" id="2.7.13.3" evidence="3"/>
<comment type="catalytic activity">
    <reaction evidence="1">
        <text>ATP + protein L-histidine = ADP + protein N-phospho-L-histidine.</text>
        <dbReference type="EC" id="2.7.13.3"/>
    </reaction>
</comment>
<dbReference type="InterPro" id="IPR036097">
    <property type="entry name" value="HisK_dim/P_sf"/>
</dbReference>
<dbReference type="PROSITE" id="PS50109">
    <property type="entry name" value="HIS_KIN"/>
    <property type="match status" value="1"/>
</dbReference>
<accession>A0ABV6G852</accession>
<evidence type="ECO:0000313" key="15">
    <source>
        <dbReference type="Proteomes" id="UP001589814"/>
    </source>
</evidence>
<dbReference type="Gene3D" id="3.30.565.10">
    <property type="entry name" value="Histidine kinase-like ATPase, C-terminal domain"/>
    <property type="match status" value="1"/>
</dbReference>
<name>A0ABV6G852_9GAMM</name>
<feature type="transmembrane region" description="Helical" evidence="11">
    <location>
        <begin position="174"/>
        <end position="196"/>
    </location>
</feature>
<dbReference type="PANTHER" id="PTHR45436:SF1">
    <property type="entry name" value="SENSOR PROTEIN QSEC"/>
    <property type="match status" value="1"/>
</dbReference>
<dbReference type="InterPro" id="IPR050428">
    <property type="entry name" value="TCS_sensor_his_kinase"/>
</dbReference>
<evidence type="ECO:0000256" key="11">
    <source>
        <dbReference type="SAM" id="Phobius"/>
    </source>
</evidence>
<feature type="domain" description="Histidine kinase" evidence="12">
    <location>
        <begin position="252"/>
        <end position="459"/>
    </location>
</feature>
<keyword evidence="8 11" id="KW-1133">Transmembrane helix</keyword>
<dbReference type="PANTHER" id="PTHR45436">
    <property type="entry name" value="SENSOR HISTIDINE KINASE YKOH"/>
    <property type="match status" value="1"/>
</dbReference>
<keyword evidence="15" id="KW-1185">Reference proteome</keyword>
<dbReference type="SUPFAM" id="SSF55874">
    <property type="entry name" value="ATPase domain of HSP90 chaperone/DNA topoisomerase II/histidine kinase"/>
    <property type="match status" value="1"/>
</dbReference>
<dbReference type="Pfam" id="PF02518">
    <property type="entry name" value="HATPase_c"/>
    <property type="match status" value="1"/>
</dbReference>
<dbReference type="InterPro" id="IPR036890">
    <property type="entry name" value="HATPase_C_sf"/>
</dbReference>
<dbReference type="Pfam" id="PF00512">
    <property type="entry name" value="HisKA"/>
    <property type="match status" value="1"/>
</dbReference>
<evidence type="ECO:0000256" key="4">
    <source>
        <dbReference type="ARBA" id="ARBA00022553"/>
    </source>
</evidence>
<evidence type="ECO:0000256" key="8">
    <source>
        <dbReference type="ARBA" id="ARBA00022989"/>
    </source>
</evidence>
<feature type="domain" description="HAMP" evidence="13">
    <location>
        <begin position="193"/>
        <end position="244"/>
    </location>
</feature>
<dbReference type="EMBL" id="JBHLVX010000065">
    <property type="protein sequence ID" value="MFC0269683.1"/>
    <property type="molecule type" value="Genomic_DNA"/>
</dbReference>
<organism evidence="14 15">
    <name type="scientific">Kushneria aurantia</name>
    <dbReference type="NCBI Taxonomy" id="504092"/>
    <lineage>
        <taxon>Bacteria</taxon>
        <taxon>Pseudomonadati</taxon>
        <taxon>Pseudomonadota</taxon>
        <taxon>Gammaproteobacteria</taxon>
        <taxon>Oceanospirillales</taxon>
        <taxon>Halomonadaceae</taxon>
        <taxon>Kushneria</taxon>
    </lineage>
</organism>
<dbReference type="Proteomes" id="UP001589814">
    <property type="component" value="Unassembled WGS sequence"/>
</dbReference>
<evidence type="ECO:0000256" key="3">
    <source>
        <dbReference type="ARBA" id="ARBA00012438"/>
    </source>
</evidence>
<sequence>MSRASSSHHGASLYRRLLIWLLLPLVITLAMLLLQAWQSAQRSADRAYDRLLASAAGVMAESVSWQDDRLWFDISTTALEMLAPRGDERVFYTLADANGAMITGNADLTTLLPPSQMSTDFATVTAYWHGIELRVGARHSRLTGWRNRAPFTVLVAHTPEARHDMAWGLFRDSALRLVGVLLLAAGALLLAVGMALRPLQRLRRHLRSRRADDLRPLQMKAPRELGELIDALNLLLARQRRAQMHQQRFIGDASHQLRTPLAGISASAELALRSDDSVRWREALIQLQGGTRRAARLAEQLLSLTRLNSPEAPLERRPLALEEIAREALLRFLDAADRRGIDLGLAEPCPARQLPACDWQLEEALGNLIDNALRHAASRVTVGVRQSPPALWVADDGPGVPVELHSDMLRPFRRREEGSGGSGLGLAIVDSIARAHGGRVAMTAADGDFTIYLELGEHGEPDTSSDAGSEEHHL</sequence>
<gene>
    <name evidence="14" type="ORF">ACFFHW_17100</name>
</gene>
<dbReference type="Gene3D" id="1.10.287.130">
    <property type="match status" value="1"/>
</dbReference>
<dbReference type="InterPro" id="IPR003661">
    <property type="entry name" value="HisK_dim/P_dom"/>
</dbReference>
<evidence type="ECO:0000256" key="10">
    <source>
        <dbReference type="ARBA" id="ARBA00023136"/>
    </source>
</evidence>
<dbReference type="InterPro" id="IPR003594">
    <property type="entry name" value="HATPase_dom"/>
</dbReference>
<keyword evidence="5" id="KW-0808">Transferase</keyword>
<dbReference type="PROSITE" id="PS50885">
    <property type="entry name" value="HAMP"/>
    <property type="match status" value="1"/>
</dbReference>
<feature type="transmembrane region" description="Helical" evidence="11">
    <location>
        <begin position="17"/>
        <end position="37"/>
    </location>
</feature>
<keyword evidence="10 11" id="KW-0472">Membrane</keyword>
<dbReference type="CDD" id="cd00075">
    <property type="entry name" value="HATPase"/>
    <property type="match status" value="1"/>
</dbReference>
<evidence type="ECO:0000259" key="13">
    <source>
        <dbReference type="PROSITE" id="PS50885"/>
    </source>
</evidence>
<dbReference type="RefSeq" id="WP_019952515.1">
    <property type="nucleotide sequence ID" value="NZ_JBHLVX010000065.1"/>
</dbReference>
<dbReference type="InterPro" id="IPR005467">
    <property type="entry name" value="His_kinase_dom"/>
</dbReference>
<dbReference type="SMART" id="SM00388">
    <property type="entry name" value="HisKA"/>
    <property type="match status" value="1"/>
</dbReference>
<evidence type="ECO:0000259" key="12">
    <source>
        <dbReference type="PROSITE" id="PS50109"/>
    </source>
</evidence>
<dbReference type="SUPFAM" id="SSF47384">
    <property type="entry name" value="Homodimeric domain of signal transducing histidine kinase"/>
    <property type="match status" value="1"/>
</dbReference>